<accession>A0A8H6PGH5</accession>
<feature type="compositionally biased region" description="Basic and acidic residues" evidence="1">
    <location>
        <begin position="472"/>
        <end position="486"/>
    </location>
</feature>
<dbReference type="Proteomes" id="UP000662466">
    <property type="component" value="Unassembled WGS sequence"/>
</dbReference>
<reference evidence="2" key="1">
    <citation type="submission" date="2020-06" db="EMBL/GenBank/DDBJ databases">
        <title>Draft genome sequences of strains closely related to Aspergillus parafelis and Aspergillus hiratsukae.</title>
        <authorList>
            <person name="Dos Santos R.A.C."/>
            <person name="Rivero-Menendez O."/>
            <person name="Steenwyk J.L."/>
            <person name="Mead M.E."/>
            <person name="Goldman G.H."/>
            <person name="Alastruey-Izquierdo A."/>
            <person name="Rokas A."/>
        </authorList>
    </citation>
    <scope>NUCLEOTIDE SEQUENCE</scope>
    <source>
        <strain evidence="2">CNM-CM5793</strain>
        <strain evidence="3">CNM-CM6106</strain>
    </source>
</reference>
<dbReference type="OrthoDB" id="5139510at2759"/>
<evidence type="ECO:0000313" key="4">
    <source>
        <dbReference type="Proteomes" id="UP000630445"/>
    </source>
</evidence>
<sequence>MAVEILDFPVEILELIFFEAILPWKDDIDKLMDYDTGLCIALTCKTFNLVARNVMYRRIELGNPELDPVSDRAENLLQALSLYHALQPTCQSFQVYLGKGAFQEKTFKTISKLVSLLHRVRVFEVSGSTGHPLTWLLLLKAIQMETVEEIRAGDCILPPREAYKLRRREVWPVRMNALGDNIPGRVADFLERQYKNENGTRPVIKTAKFNAFSQTPRLLHEILTWFDGLEHFEFTYNRPYAWYYRWNYANIGASLSRHKETLKSILIHQFGYSWVGLFDLTSYTNLKVLELSFYNVMVEPPESAATSLLAPNLELLVFDFWTLVREKAKYNCIAKRDQEWLTKFGELASKVRKSLPRVHTKIPVYTFRGTEKELWDARITFEDLDNIQDELDGYGIDFTYDDPPVSAEEFREWIRDKDEWDVLGGLWREMNRYADYLSDESDEGLEDALDTNGHAEVTRESTNNLDAEEAGEVTKESTDKLDTQEG</sequence>
<feature type="region of interest" description="Disordered" evidence="1">
    <location>
        <begin position="444"/>
        <end position="486"/>
    </location>
</feature>
<keyword evidence="4" id="KW-1185">Reference proteome</keyword>
<dbReference type="EMBL" id="JACBAF010001835">
    <property type="protein sequence ID" value="KAF7172739.1"/>
    <property type="molecule type" value="Genomic_DNA"/>
</dbReference>
<dbReference type="AlphaFoldDB" id="A0A8H6PGH5"/>
<evidence type="ECO:0000313" key="3">
    <source>
        <dbReference type="EMBL" id="KAF7172739.1"/>
    </source>
</evidence>
<dbReference type="Proteomes" id="UP000630445">
    <property type="component" value="Unassembled WGS sequence"/>
</dbReference>
<evidence type="ECO:0000313" key="2">
    <source>
        <dbReference type="EMBL" id="KAF7136665.1"/>
    </source>
</evidence>
<proteinExistence type="predicted"/>
<dbReference type="EMBL" id="JACBAD010001747">
    <property type="protein sequence ID" value="KAF7136665.1"/>
    <property type="molecule type" value="Genomic_DNA"/>
</dbReference>
<evidence type="ECO:0000256" key="1">
    <source>
        <dbReference type="SAM" id="MobiDB-lite"/>
    </source>
</evidence>
<protein>
    <submittedName>
        <fullName evidence="2">Uncharacterized protein</fullName>
    </submittedName>
</protein>
<gene>
    <name evidence="2" type="ORF">CNMCM5793_005943</name>
    <name evidence="3" type="ORF">CNMCM6106_006872</name>
</gene>
<name>A0A8H6PGH5_9EURO</name>
<organism evidence="2 4">
    <name type="scientific">Aspergillus hiratsukae</name>
    <dbReference type="NCBI Taxonomy" id="1194566"/>
    <lineage>
        <taxon>Eukaryota</taxon>
        <taxon>Fungi</taxon>
        <taxon>Dikarya</taxon>
        <taxon>Ascomycota</taxon>
        <taxon>Pezizomycotina</taxon>
        <taxon>Eurotiomycetes</taxon>
        <taxon>Eurotiomycetidae</taxon>
        <taxon>Eurotiales</taxon>
        <taxon>Aspergillaceae</taxon>
        <taxon>Aspergillus</taxon>
        <taxon>Aspergillus subgen. Fumigati</taxon>
    </lineage>
</organism>
<comment type="caution">
    <text evidence="2">The sequence shown here is derived from an EMBL/GenBank/DDBJ whole genome shotgun (WGS) entry which is preliminary data.</text>
</comment>